<dbReference type="SUPFAM" id="SSF81301">
    <property type="entry name" value="Nucleotidyltransferase"/>
    <property type="match status" value="1"/>
</dbReference>
<dbReference type="AlphaFoldDB" id="A0A816CRG6"/>
<evidence type="ECO:0000313" key="2">
    <source>
        <dbReference type="EMBL" id="CAF1625207.1"/>
    </source>
</evidence>
<dbReference type="EMBL" id="CAJNOL010007116">
    <property type="protein sequence ID" value="CAF1625207.1"/>
    <property type="molecule type" value="Genomic_DNA"/>
</dbReference>
<dbReference type="InterPro" id="IPR019646">
    <property type="entry name" value="Aminoglyc_AdlTrfase"/>
</dbReference>
<comment type="caution">
    <text evidence="2">The sequence shown here is derived from an EMBL/GenBank/DDBJ whole genome shotgun (WGS) entry which is preliminary data.</text>
</comment>
<accession>A0A816CRG6</accession>
<evidence type="ECO:0000313" key="1">
    <source>
        <dbReference type="EMBL" id="CAF1403029.1"/>
    </source>
</evidence>
<protein>
    <recommendedName>
        <fullName evidence="4">Nucleotidyltransferase family protein</fullName>
    </recommendedName>
</protein>
<proteinExistence type="predicted"/>
<dbReference type="InterPro" id="IPR043519">
    <property type="entry name" value="NT_sf"/>
</dbReference>
<reference evidence="2" key="1">
    <citation type="submission" date="2021-02" db="EMBL/GenBank/DDBJ databases">
        <authorList>
            <person name="Nowell W R."/>
        </authorList>
    </citation>
    <scope>NUCLEOTIDE SEQUENCE</scope>
</reference>
<sequence>MHFNSHDGLLYRTAIRFSTLFKVNNVRYYIVGGYALIFHEMVRNTMDIDIIVNEDDFQKAIQILYEIGYTKVIGDRLCIRLEHEHFLSIDLFVSTIYGPHPSPTNTIEYEQNIIFCTVPVNALNNSINKYH</sequence>
<evidence type="ECO:0008006" key="4">
    <source>
        <dbReference type="Google" id="ProtNLM"/>
    </source>
</evidence>
<dbReference type="Gene3D" id="3.30.460.40">
    <property type="match status" value="1"/>
</dbReference>
<evidence type="ECO:0000313" key="3">
    <source>
        <dbReference type="Proteomes" id="UP000663870"/>
    </source>
</evidence>
<dbReference type="Pfam" id="PF10706">
    <property type="entry name" value="Aminoglyc_resit"/>
    <property type="match status" value="1"/>
</dbReference>
<keyword evidence="3" id="KW-1185">Reference proteome</keyword>
<dbReference type="Proteomes" id="UP000663854">
    <property type="component" value="Unassembled WGS sequence"/>
</dbReference>
<gene>
    <name evidence="2" type="ORF">JXQ802_LOCUS51097</name>
    <name evidence="1" type="ORF">PYM288_LOCUS34890</name>
</gene>
<dbReference type="Proteomes" id="UP000663870">
    <property type="component" value="Unassembled WGS sequence"/>
</dbReference>
<dbReference type="EMBL" id="CAJNOH010005609">
    <property type="protein sequence ID" value="CAF1403029.1"/>
    <property type="molecule type" value="Genomic_DNA"/>
</dbReference>
<name>A0A816CRG6_9BILA</name>
<organism evidence="2 3">
    <name type="scientific">Rotaria sordida</name>
    <dbReference type="NCBI Taxonomy" id="392033"/>
    <lineage>
        <taxon>Eukaryota</taxon>
        <taxon>Metazoa</taxon>
        <taxon>Spiralia</taxon>
        <taxon>Gnathifera</taxon>
        <taxon>Rotifera</taxon>
        <taxon>Eurotatoria</taxon>
        <taxon>Bdelloidea</taxon>
        <taxon>Philodinida</taxon>
        <taxon>Philodinidae</taxon>
        <taxon>Rotaria</taxon>
    </lineage>
</organism>